<evidence type="ECO:0000313" key="3">
    <source>
        <dbReference type="Proteomes" id="UP000295722"/>
    </source>
</evidence>
<reference evidence="2 3" key="1">
    <citation type="submission" date="2019-03" db="EMBL/GenBank/DDBJ databases">
        <title>Paraburkholderia sp. 4M-K11, isolated from subtropical forest soil.</title>
        <authorList>
            <person name="Gao Z.-H."/>
            <person name="Qiu L.-H."/>
        </authorList>
    </citation>
    <scope>NUCLEOTIDE SEQUENCE [LARGE SCALE GENOMIC DNA]</scope>
    <source>
        <strain evidence="2 3">4M-K11</strain>
    </source>
</reference>
<comment type="caution">
    <text evidence="2">The sequence shown here is derived from an EMBL/GenBank/DDBJ whole genome shotgun (WGS) entry which is preliminary data.</text>
</comment>
<dbReference type="AlphaFoldDB" id="A0A4R5M2E0"/>
<dbReference type="Gene3D" id="1.10.10.10">
    <property type="entry name" value="Winged helix-like DNA-binding domain superfamily/Winged helix DNA-binding domain"/>
    <property type="match status" value="1"/>
</dbReference>
<dbReference type="PANTHER" id="PTHR33164">
    <property type="entry name" value="TRANSCRIPTIONAL REGULATOR, MARR FAMILY"/>
    <property type="match status" value="1"/>
</dbReference>
<dbReference type="InterPro" id="IPR036390">
    <property type="entry name" value="WH_DNA-bd_sf"/>
</dbReference>
<dbReference type="Pfam" id="PF12802">
    <property type="entry name" value="MarR_2"/>
    <property type="match status" value="1"/>
</dbReference>
<dbReference type="PROSITE" id="PS50995">
    <property type="entry name" value="HTH_MARR_2"/>
    <property type="match status" value="1"/>
</dbReference>
<evidence type="ECO:0000259" key="1">
    <source>
        <dbReference type="PROSITE" id="PS50995"/>
    </source>
</evidence>
<dbReference type="InterPro" id="IPR039422">
    <property type="entry name" value="MarR/SlyA-like"/>
</dbReference>
<dbReference type="GO" id="GO:0006950">
    <property type="term" value="P:response to stress"/>
    <property type="evidence" value="ECO:0007669"/>
    <property type="project" value="TreeGrafter"/>
</dbReference>
<dbReference type="InterPro" id="IPR000835">
    <property type="entry name" value="HTH_MarR-typ"/>
</dbReference>
<dbReference type="InterPro" id="IPR036388">
    <property type="entry name" value="WH-like_DNA-bd_sf"/>
</dbReference>
<dbReference type="SUPFAM" id="SSF46785">
    <property type="entry name" value="Winged helix' DNA-binding domain"/>
    <property type="match status" value="1"/>
</dbReference>
<gene>
    <name evidence="2" type="ORF">EYW47_30575</name>
</gene>
<organism evidence="2 3">
    <name type="scientific">Paraburkholderia silviterrae</name>
    <dbReference type="NCBI Taxonomy" id="2528715"/>
    <lineage>
        <taxon>Bacteria</taxon>
        <taxon>Pseudomonadati</taxon>
        <taxon>Pseudomonadota</taxon>
        <taxon>Betaproteobacteria</taxon>
        <taxon>Burkholderiales</taxon>
        <taxon>Burkholderiaceae</taxon>
        <taxon>Paraburkholderia</taxon>
    </lineage>
</organism>
<keyword evidence="3" id="KW-1185">Reference proteome</keyword>
<dbReference type="EMBL" id="SMRP01000022">
    <property type="protein sequence ID" value="TDG19343.1"/>
    <property type="molecule type" value="Genomic_DNA"/>
</dbReference>
<protein>
    <submittedName>
        <fullName evidence="2">MarR family transcriptional regulator</fullName>
    </submittedName>
</protein>
<dbReference type="OrthoDB" id="8795430at2"/>
<dbReference type="Proteomes" id="UP000295722">
    <property type="component" value="Unassembled WGS sequence"/>
</dbReference>
<name>A0A4R5M2E0_9BURK</name>
<feature type="domain" description="HTH marR-type" evidence="1">
    <location>
        <begin position="1"/>
        <end position="135"/>
    </location>
</feature>
<dbReference type="PANTHER" id="PTHR33164:SF105">
    <property type="entry name" value="TRANSCRIPTIONAL REPRESSOR PROTEIN-RELATED"/>
    <property type="match status" value="1"/>
</dbReference>
<dbReference type="GO" id="GO:0003700">
    <property type="term" value="F:DNA-binding transcription factor activity"/>
    <property type="evidence" value="ECO:0007669"/>
    <property type="project" value="InterPro"/>
</dbReference>
<proteinExistence type="predicted"/>
<evidence type="ECO:0000313" key="2">
    <source>
        <dbReference type="EMBL" id="TDG19343.1"/>
    </source>
</evidence>
<dbReference type="SMART" id="SM00347">
    <property type="entry name" value="HTH_MARR"/>
    <property type="match status" value="1"/>
</dbReference>
<accession>A0A4R5M2E0</accession>
<sequence>MELMHCNCASLRGATRAVSLAYDDALRPSGLRVTQFSILANVASAKEVSMGELADQIAMDRTTLARNLKPLERDKFIQVVVGEDRRERIVSVTANGRKTLERAIPLWRAVQTRFEEKVGKREAKRILELTQSLIRVGRELSAEYA</sequence>